<evidence type="ECO:0000256" key="3">
    <source>
        <dbReference type="ARBA" id="ARBA00023315"/>
    </source>
</evidence>
<dbReference type="HAMAP" id="MF_00688">
    <property type="entry name" value="Leu_Phe_trans"/>
    <property type="match status" value="1"/>
</dbReference>
<dbReference type="Proteomes" id="UP000184041">
    <property type="component" value="Unassembled WGS sequence"/>
</dbReference>
<dbReference type="STRING" id="1194090.SAMN05443144_11348"/>
<accession>A0A1M5EGH3</accession>
<dbReference type="Pfam" id="PF03588">
    <property type="entry name" value="Leu_Phe_trans"/>
    <property type="match status" value="1"/>
</dbReference>
<dbReference type="GO" id="GO:0008914">
    <property type="term" value="F:leucyl-tRNA--protein transferase activity"/>
    <property type="evidence" value="ECO:0007669"/>
    <property type="project" value="UniProtKB-UniRule"/>
</dbReference>
<gene>
    <name evidence="4" type="primary">aat</name>
    <name evidence="5" type="ORF">SAMN05443144_11348</name>
</gene>
<evidence type="ECO:0000256" key="4">
    <source>
        <dbReference type="HAMAP-Rule" id="MF_00688"/>
    </source>
</evidence>
<protein>
    <recommendedName>
        <fullName evidence="4">Leucyl/phenylalanyl-tRNA--protein transferase</fullName>
        <ecNumber evidence="4">2.3.2.6</ecNumber>
    </recommendedName>
    <alternativeName>
        <fullName evidence="4">L/F-transferase</fullName>
    </alternativeName>
    <alternativeName>
        <fullName evidence="4">Leucyltransferase</fullName>
    </alternativeName>
    <alternativeName>
        <fullName evidence="4">Phenyalanyltransferase</fullName>
    </alternativeName>
</protein>
<name>A0A1M5EGH3_9BACT</name>
<comment type="similarity">
    <text evidence="4">Belongs to the L/F-transferase family.</text>
</comment>
<evidence type="ECO:0000313" key="6">
    <source>
        <dbReference type="Proteomes" id="UP000184041"/>
    </source>
</evidence>
<keyword evidence="1 4" id="KW-0963">Cytoplasm</keyword>
<dbReference type="EC" id="2.3.2.6" evidence="4"/>
<dbReference type="RefSeq" id="WP_073065118.1">
    <property type="nucleotide sequence ID" value="NZ_FQUS01000013.1"/>
</dbReference>
<keyword evidence="2 4" id="KW-0808">Transferase</keyword>
<dbReference type="PANTHER" id="PTHR30098">
    <property type="entry name" value="LEUCYL/PHENYLALANYL-TRNA--PROTEIN TRANSFERASE"/>
    <property type="match status" value="1"/>
</dbReference>
<dbReference type="InterPro" id="IPR004616">
    <property type="entry name" value="Leu/Phe-tRNA_Trfase"/>
</dbReference>
<dbReference type="OrthoDB" id="9790282at2"/>
<evidence type="ECO:0000256" key="1">
    <source>
        <dbReference type="ARBA" id="ARBA00022490"/>
    </source>
</evidence>
<comment type="catalytic activity">
    <reaction evidence="4">
        <text>N-terminal L-lysyl-[protein] + L-leucyl-tRNA(Leu) = N-terminal L-leucyl-L-lysyl-[protein] + tRNA(Leu) + H(+)</text>
        <dbReference type="Rhea" id="RHEA:12340"/>
        <dbReference type="Rhea" id="RHEA-COMP:9613"/>
        <dbReference type="Rhea" id="RHEA-COMP:9622"/>
        <dbReference type="Rhea" id="RHEA-COMP:12670"/>
        <dbReference type="Rhea" id="RHEA-COMP:12671"/>
        <dbReference type="ChEBI" id="CHEBI:15378"/>
        <dbReference type="ChEBI" id="CHEBI:65249"/>
        <dbReference type="ChEBI" id="CHEBI:78442"/>
        <dbReference type="ChEBI" id="CHEBI:78494"/>
        <dbReference type="ChEBI" id="CHEBI:133043"/>
        <dbReference type="EC" id="2.3.2.6"/>
    </reaction>
</comment>
<dbReference type="GO" id="GO:0005737">
    <property type="term" value="C:cytoplasm"/>
    <property type="evidence" value="ECO:0007669"/>
    <property type="project" value="UniProtKB-SubCell"/>
</dbReference>
<dbReference type="PANTHER" id="PTHR30098:SF2">
    <property type="entry name" value="LEUCYL_PHENYLALANYL-TRNA--PROTEIN TRANSFERASE"/>
    <property type="match status" value="1"/>
</dbReference>
<dbReference type="GO" id="GO:0030163">
    <property type="term" value="P:protein catabolic process"/>
    <property type="evidence" value="ECO:0007669"/>
    <property type="project" value="UniProtKB-UniRule"/>
</dbReference>
<keyword evidence="6" id="KW-1185">Reference proteome</keyword>
<comment type="catalytic activity">
    <reaction evidence="4">
        <text>L-phenylalanyl-tRNA(Phe) + an N-terminal L-alpha-aminoacyl-[protein] = an N-terminal L-phenylalanyl-L-alpha-aminoacyl-[protein] + tRNA(Phe)</text>
        <dbReference type="Rhea" id="RHEA:43632"/>
        <dbReference type="Rhea" id="RHEA-COMP:9668"/>
        <dbReference type="Rhea" id="RHEA-COMP:9699"/>
        <dbReference type="Rhea" id="RHEA-COMP:10636"/>
        <dbReference type="Rhea" id="RHEA-COMP:10637"/>
        <dbReference type="ChEBI" id="CHEBI:78442"/>
        <dbReference type="ChEBI" id="CHEBI:78531"/>
        <dbReference type="ChEBI" id="CHEBI:78597"/>
        <dbReference type="ChEBI" id="CHEBI:83561"/>
        <dbReference type="EC" id="2.3.2.6"/>
    </reaction>
</comment>
<comment type="subcellular location">
    <subcellularLocation>
        <location evidence="4">Cytoplasm</location>
    </subcellularLocation>
</comment>
<evidence type="ECO:0000313" key="5">
    <source>
        <dbReference type="EMBL" id="SHF78162.1"/>
    </source>
</evidence>
<comment type="function">
    <text evidence="4">Functions in the N-end rule pathway of protein degradation where it conjugates Leu, Phe and, less efficiently, Met from aminoacyl-tRNAs to the N-termini of proteins containing an N-terminal arginine or lysine.</text>
</comment>
<organism evidence="5 6">
    <name type="scientific">Fodinibius roseus</name>
    <dbReference type="NCBI Taxonomy" id="1194090"/>
    <lineage>
        <taxon>Bacteria</taxon>
        <taxon>Pseudomonadati</taxon>
        <taxon>Balneolota</taxon>
        <taxon>Balneolia</taxon>
        <taxon>Balneolales</taxon>
        <taxon>Balneolaceae</taxon>
        <taxon>Fodinibius</taxon>
    </lineage>
</organism>
<dbReference type="InterPro" id="IPR042203">
    <property type="entry name" value="Leu/Phe-tRNA_Trfase_C"/>
</dbReference>
<reference evidence="5 6" key="1">
    <citation type="submission" date="2016-11" db="EMBL/GenBank/DDBJ databases">
        <authorList>
            <person name="Jaros S."/>
            <person name="Januszkiewicz K."/>
            <person name="Wedrychowicz H."/>
        </authorList>
    </citation>
    <scope>NUCLEOTIDE SEQUENCE [LARGE SCALE GENOMIC DNA]</scope>
    <source>
        <strain evidence="5 6">DSM 21986</strain>
    </source>
</reference>
<dbReference type="EMBL" id="FQUS01000013">
    <property type="protein sequence ID" value="SHF78162.1"/>
    <property type="molecule type" value="Genomic_DNA"/>
</dbReference>
<sequence>MDRSITVTAATFPMISPDKLLNAYANGIFPMADSRHDPETKWYTSSHRGIIPLDSFHVSSNVKRIIRNQHYHIKFDKAFRDVMEACADRDTTWISEKLINSYCTLHEAGHAHSVSVYNQDRKLVGGQYGVSLGAAFFGESMFGRAREASKVALYWTHRVLQQGGFELWDTQFWTEHLARFGCIEISAAEYEKRLQAALKKSAEFKPVDTDARS</sequence>
<comment type="catalytic activity">
    <reaction evidence="4">
        <text>N-terminal L-arginyl-[protein] + L-leucyl-tRNA(Leu) = N-terminal L-leucyl-L-arginyl-[protein] + tRNA(Leu) + H(+)</text>
        <dbReference type="Rhea" id="RHEA:50416"/>
        <dbReference type="Rhea" id="RHEA-COMP:9613"/>
        <dbReference type="Rhea" id="RHEA-COMP:9622"/>
        <dbReference type="Rhea" id="RHEA-COMP:12672"/>
        <dbReference type="Rhea" id="RHEA-COMP:12673"/>
        <dbReference type="ChEBI" id="CHEBI:15378"/>
        <dbReference type="ChEBI" id="CHEBI:64719"/>
        <dbReference type="ChEBI" id="CHEBI:78442"/>
        <dbReference type="ChEBI" id="CHEBI:78494"/>
        <dbReference type="ChEBI" id="CHEBI:133044"/>
        <dbReference type="EC" id="2.3.2.6"/>
    </reaction>
</comment>
<dbReference type="InterPro" id="IPR016181">
    <property type="entry name" value="Acyl_CoA_acyltransferase"/>
</dbReference>
<dbReference type="AlphaFoldDB" id="A0A1M5EGH3"/>
<proteinExistence type="inferred from homology"/>
<dbReference type="SUPFAM" id="SSF55729">
    <property type="entry name" value="Acyl-CoA N-acyltransferases (Nat)"/>
    <property type="match status" value="1"/>
</dbReference>
<evidence type="ECO:0000256" key="2">
    <source>
        <dbReference type="ARBA" id="ARBA00022679"/>
    </source>
</evidence>
<keyword evidence="3 4" id="KW-0012">Acyltransferase</keyword>
<dbReference type="Gene3D" id="3.40.630.70">
    <property type="entry name" value="Leucyl/phenylalanyl-tRNA-protein transferase, C-terminal domain"/>
    <property type="match status" value="1"/>
</dbReference>
<dbReference type="NCBIfam" id="TIGR00667">
    <property type="entry name" value="aat"/>
    <property type="match status" value="1"/>
</dbReference>